<organism evidence="7 8">
    <name type="scientific">Candidatus Naiadarchaeum limnaeum</name>
    <dbReference type="NCBI Taxonomy" id="2756139"/>
    <lineage>
        <taxon>Archaea</taxon>
        <taxon>Candidatus Undinarchaeota</taxon>
        <taxon>Candidatus Undinarchaeia</taxon>
        <taxon>Candidatus Naiadarchaeales</taxon>
        <taxon>Candidatus Naiadarchaeaceae</taxon>
        <taxon>Candidatus Naiadarchaeum</taxon>
    </lineage>
</organism>
<evidence type="ECO:0000256" key="1">
    <source>
        <dbReference type="ARBA" id="ARBA00004496"/>
    </source>
</evidence>
<evidence type="ECO:0000256" key="2">
    <source>
        <dbReference type="ARBA" id="ARBA00022490"/>
    </source>
</evidence>
<dbReference type="HAMAP" id="MF_00622">
    <property type="entry name" value="Exosome_Rrp42"/>
    <property type="match status" value="1"/>
</dbReference>
<dbReference type="AlphaFoldDB" id="A0A832XGV7"/>
<sequence length="250" mass="27600">MTVQIVPQIERDSIYKLIESGKRLDGRNFDEYRKIELDIGVYKRAEGSARVKIGNTMVACGIKLGEAIPYPDSPDEGTLTTTAELVPMASPTFQPGPPDENAIELARVVDRGIREAKTIDLKKLCITPGEKVKSVFVDTYVLDHDGNFMDAAALGAIVALWNATMKDGEKLPVSKKPIANTFVKIANKILLDPSLEEERVMEARLTVTTDELGNIVAMQKAAAGFWTPEEVMECVRIALRKGKELRKLLK</sequence>
<dbReference type="InterPro" id="IPR050590">
    <property type="entry name" value="Exosome_comp_Rrp42_subfam"/>
</dbReference>
<dbReference type="GO" id="GO:0000177">
    <property type="term" value="C:cytoplasmic exosome (RNase complex)"/>
    <property type="evidence" value="ECO:0007669"/>
    <property type="project" value="TreeGrafter"/>
</dbReference>
<dbReference type="Pfam" id="PF01138">
    <property type="entry name" value="RNase_PH"/>
    <property type="match status" value="1"/>
</dbReference>
<keyword evidence="3 4" id="KW-0271">Exosome</keyword>
<dbReference type="GO" id="GO:0035925">
    <property type="term" value="F:mRNA 3'-UTR AU-rich region binding"/>
    <property type="evidence" value="ECO:0007669"/>
    <property type="project" value="TreeGrafter"/>
</dbReference>
<dbReference type="InterPro" id="IPR036345">
    <property type="entry name" value="ExoRNase_PH_dom2_sf"/>
</dbReference>
<comment type="similarity">
    <text evidence="4">Belongs to the RNase PH family. Rrp42 subfamily.</text>
</comment>
<dbReference type="NCBIfam" id="NF003282">
    <property type="entry name" value="PRK04282.1-1"/>
    <property type="match status" value="1"/>
</dbReference>
<dbReference type="PANTHER" id="PTHR11097:SF8">
    <property type="entry name" value="EXOSOME COMPLEX COMPONENT RRP42"/>
    <property type="match status" value="1"/>
</dbReference>
<evidence type="ECO:0000259" key="5">
    <source>
        <dbReference type="Pfam" id="PF01138"/>
    </source>
</evidence>
<evidence type="ECO:0000256" key="3">
    <source>
        <dbReference type="ARBA" id="ARBA00022835"/>
    </source>
</evidence>
<gene>
    <name evidence="4" type="primary">rrp42</name>
    <name evidence="7" type="ORF">H1016_03725</name>
</gene>
<dbReference type="Pfam" id="PF03725">
    <property type="entry name" value="RNase_PH_C"/>
    <property type="match status" value="1"/>
</dbReference>
<comment type="subcellular location">
    <subcellularLocation>
        <location evidence="1 4">Cytoplasm</location>
    </subcellularLocation>
</comment>
<dbReference type="InterPro" id="IPR020568">
    <property type="entry name" value="Ribosomal_Su5_D2-typ_SF"/>
</dbReference>
<dbReference type="EMBL" id="DVAB01000029">
    <property type="protein sequence ID" value="HIK00624.1"/>
    <property type="molecule type" value="Genomic_DNA"/>
</dbReference>
<feature type="domain" description="Exoribonuclease phosphorolytic" evidence="6">
    <location>
        <begin position="177"/>
        <end position="240"/>
    </location>
</feature>
<name>A0A832XGV7_9ARCH</name>
<accession>A0A832XGV7</accession>
<evidence type="ECO:0000313" key="7">
    <source>
        <dbReference type="EMBL" id="HIK00624.1"/>
    </source>
</evidence>
<dbReference type="InterPro" id="IPR020869">
    <property type="entry name" value="Rrp42_archaea"/>
</dbReference>
<evidence type="ECO:0000256" key="4">
    <source>
        <dbReference type="HAMAP-Rule" id="MF_00622"/>
    </source>
</evidence>
<dbReference type="InterPro" id="IPR015847">
    <property type="entry name" value="ExoRNase_PH_dom2"/>
</dbReference>
<dbReference type="CDD" id="cd11365">
    <property type="entry name" value="RNase_PH_archRRP42"/>
    <property type="match status" value="1"/>
</dbReference>
<comment type="subunit">
    <text evidence="4">Component of the archaeal exosome complex. Forms a hexameric ring-like arrangement composed of 3 Rrp41-Rrp42 heterodimers. The hexameric ring associates with a trimer of Rrp4 and/or Csl4 subunits.</text>
</comment>
<dbReference type="Proteomes" id="UP000646946">
    <property type="component" value="Unassembled WGS sequence"/>
</dbReference>
<dbReference type="SUPFAM" id="SSF54211">
    <property type="entry name" value="Ribosomal protein S5 domain 2-like"/>
    <property type="match status" value="1"/>
</dbReference>
<dbReference type="InterPro" id="IPR001247">
    <property type="entry name" value="ExoRNase_PH_dom1"/>
</dbReference>
<keyword evidence="8" id="KW-1185">Reference proteome</keyword>
<keyword evidence="2 4" id="KW-0963">Cytoplasm</keyword>
<dbReference type="GO" id="GO:0016075">
    <property type="term" value="P:rRNA catabolic process"/>
    <property type="evidence" value="ECO:0007669"/>
    <property type="project" value="TreeGrafter"/>
</dbReference>
<protein>
    <recommendedName>
        <fullName evidence="4">Exosome complex component Rrp42</fullName>
    </recommendedName>
</protein>
<dbReference type="PANTHER" id="PTHR11097">
    <property type="entry name" value="EXOSOME COMPLEX EXONUCLEASE RIBOSOMAL RNA PROCESSING PROTEIN"/>
    <property type="match status" value="1"/>
</dbReference>
<comment type="caution">
    <text evidence="7">The sequence shown here is derived from an EMBL/GenBank/DDBJ whole genome shotgun (WGS) entry which is preliminary data.</text>
</comment>
<dbReference type="FunFam" id="3.30.230.70:FF:000017">
    <property type="entry name" value="Exosome complex component Rrp42"/>
    <property type="match status" value="1"/>
</dbReference>
<feature type="domain" description="Exoribonuclease phosphorolytic" evidence="5">
    <location>
        <begin position="31"/>
        <end position="164"/>
    </location>
</feature>
<evidence type="ECO:0000259" key="6">
    <source>
        <dbReference type="Pfam" id="PF03725"/>
    </source>
</evidence>
<proteinExistence type="inferred from homology"/>
<reference evidence="7 8" key="1">
    <citation type="journal article" name="Nat. Commun.">
        <title>Undinarchaeota illuminate DPANN phylogeny and the impact of gene transfer on archaeal evolution.</title>
        <authorList>
            <person name="Dombrowski N."/>
            <person name="Williams T.A."/>
            <person name="Sun J."/>
            <person name="Woodcroft B.J."/>
            <person name="Lee J.H."/>
            <person name="Minh B.Q."/>
            <person name="Rinke C."/>
            <person name="Spang A."/>
        </authorList>
    </citation>
    <scope>NUCLEOTIDE SEQUENCE [LARGE SCALE GENOMIC DNA]</scope>
    <source>
        <strain evidence="7">MAG_bin1129</strain>
    </source>
</reference>
<evidence type="ECO:0000313" key="8">
    <source>
        <dbReference type="Proteomes" id="UP000646946"/>
    </source>
</evidence>
<dbReference type="InterPro" id="IPR027408">
    <property type="entry name" value="PNPase/RNase_PH_dom_sf"/>
</dbReference>
<comment type="function">
    <text evidence="4">Non-catalytic component of the exosome, which is a complex involved in RNA degradation. Contributes to the structuring of the Rrp41 active site.</text>
</comment>
<dbReference type="SUPFAM" id="SSF55666">
    <property type="entry name" value="Ribonuclease PH domain 2-like"/>
    <property type="match status" value="1"/>
</dbReference>
<dbReference type="Gene3D" id="3.30.230.70">
    <property type="entry name" value="GHMP Kinase, N-terminal domain"/>
    <property type="match status" value="1"/>
</dbReference>